<dbReference type="GO" id="GO:0005829">
    <property type="term" value="C:cytosol"/>
    <property type="evidence" value="ECO:0007669"/>
    <property type="project" value="TreeGrafter"/>
</dbReference>
<dbReference type="InterPro" id="IPR004088">
    <property type="entry name" value="KH_dom_type_1"/>
</dbReference>
<accession>A0A844NUD5</accession>
<dbReference type="GO" id="GO:0006396">
    <property type="term" value="P:RNA processing"/>
    <property type="evidence" value="ECO:0007669"/>
    <property type="project" value="InterPro"/>
</dbReference>
<sequence>MSTSSRTFSFGQLEACAEIGWLGDLASYSVIVRLGNCSTLASCEIAQGTGHQALQASFSKRSYAQGVMASLTRREDQPSATELAHADFLQSIFQPVLRSAPSTCVNLHIQVLEEDTQVDIRLAAALAASLCLSLTGLVQGSPKALVQLAVIDGQCQINPSQDLIKSAQANLWAFGDAEHLLYVDGSARELDEKLLIKALEAAHGCIKETSEALADFSSLGKPQENTSSDTGMPLSALHHRVSALAVQPLLEILAITNAEERNSRWRDLHKAVQLSFCLNNDNPDYLARITFCFRQITTEVVRARILNGAPRLDLRGAEQIRPRSKIEVGSHNRAHGSACVAMPGSIVHTTSMVGLNRSVLDKFPGASTEVFAAHVYLHAKDSSGIAAAEETSRWLTHTLRPVIPPTAQFPYTLRVDCEYWGHSSTSRQDALCAATLALMDAGVPIKAPVAAVEIGLICSPTHCRTLSELDDIERPACDLVAILAGSQAGLTGIHLRNRAVSLTPEILTGVLHQARQNRLELLLRMSDALAAPRTLNPQIPRVKILRISPNQTGLLVGRGGTTVRALCEETSSQIEVFPDGRVLVSATNDLCLQQAIAAIEMTLKPIRIGQIYQGTVSGFTEHGVLITLAPGRSGLLPMSATLSPDSRPDKQFRVGESVRTLCTELDKRGRIWLSIKALYEQEDLNDRSDSGPVRLA</sequence>
<reference evidence="10 11" key="1">
    <citation type="submission" date="2019-11" db="EMBL/GenBank/DDBJ databases">
        <title>Genomes of ocular Pseudomonas aeruginosa isolates.</title>
        <authorList>
            <person name="Khan M."/>
            <person name="Rice S.A."/>
            <person name="Willcox M.D.P."/>
            <person name="Stapleton F."/>
        </authorList>
    </citation>
    <scope>NUCLEOTIDE SEQUENCE [LARGE SCALE GENOMIC DNA]</scope>
    <source>
        <strain evidence="10 11">PA221</strain>
    </source>
</reference>
<dbReference type="AlphaFoldDB" id="A0A844NUD5"/>
<evidence type="ECO:0000259" key="9">
    <source>
        <dbReference type="PROSITE" id="PS50126"/>
    </source>
</evidence>
<keyword evidence="7 8" id="KW-0694">RNA-binding</keyword>
<dbReference type="PANTHER" id="PTHR11252:SF0">
    <property type="entry name" value="POLYRIBONUCLEOTIDE NUCLEOTIDYLTRANSFERASE 1, MITOCHONDRIAL"/>
    <property type="match status" value="1"/>
</dbReference>
<dbReference type="InterPro" id="IPR036612">
    <property type="entry name" value="KH_dom_type_1_sf"/>
</dbReference>
<dbReference type="InterPro" id="IPR012162">
    <property type="entry name" value="PNPase"/>
</dbReference>
<dbReference type="SUPFAM" id="SSF46915">
    <property type="entry name" value="Polynucleotide phosphorylase/guanosine pentaphosphate synthase (PNPase/GPSI), domain 3"/>
    <property type="match status" value="1"/>
</dbReference>
<feature type="domain" description="S1 motif" evidence="9">
    <location>
        <begin position="609"/>
        <end position="676"/>
    </location>
</feature>
<dbReference type="PROSITE" id="PS50126">
    <property type="entry name" value="S1"/>
    <property type="match status" value="1"/>
</dbReference>
<evidence type="ECO:0000256" key="2">
    <source>
        <dbReference type="ARBA" id="ARBA00012416"/>
    </source>
</evidence>
<dbReference type="InterPro" id="IPR036345">
    <property type="entry name" value="ExoRNase_PH_dom2_sf"/>
</dbReference>
<evidence type="ECO:0000256" key="1">
    <source>
        <dbReference type="ARBA" id="ARBA00007404"/>
    </source>
</evidence>
<dbReference type="PANTHER" id="PTHR11252">
    <property type="entry name" value="POLYRIBONUCLEOTIDE NUCLEOTIDYLTRANSFERASE"/>
    <property type="match status" value="1"/>
</dbReference>
<dbReference type="GO" id="GO:0003723">
    <property type="term" value="F:RNA binding"/>
    <property type="evidence" value="ECO:0007669"/>
    <property type="project" value="UniProtKB-UniRule"/>
</dbReference>
<dbReference type="SUPFAM" id="SSF55666">
    <property type="entry name" value="Ribonuclease PH domain 2-like"/>
    <property type="match status" value="2"/>
</dbReference>
<dbReference type="InterPro" id="IPR027408">
    <property type="entry name" value="PNPase/RNase_PH_dom_sf"/>
</dbReference>
<dbReference type="InterPro" id="IPR020568">
    <property type="entry name" value="Ribosomal_Su5_D2-typ_SF"/>
</dbReference>
<gene>
    <name evidence="10" type="ORF">GNQ48_29805</name>
</gene>
<dbReference type="SUPFAM" id="SSF50249">
    <property type="entry name" value="Nucleic acid-binding proteins"/>
    <property type="match status" value="1"/>
</dbReference>
<dbReference type="InterPro" id="IPR003029">
    <property type="entry name" value="S1_domain"/>
</dbReference>
<evidence type="ECO:0000256" key="3">
    <source>
        <dbReference type="ARBA" id="ARBA00022490"/>
    </source>
</evidence>
<name>A0A844NUD5_PSEAI</name>
<dbReference type="Pfam" id="PF03726">
    <property type="entry name" value="PNPase"/>
    <property type="match status" value="1"/>
</dbReference>
<dbReference type="GO" id="GO:0000175">
    <property type="term" value="F:3'-5'-RNA exonuclease activity"/>
    <property type="evidence" value="ECO:0007669"/>
    <property type="project" value="TreeGrafter"/>
</dbReference>
<keyword evidence="3" id="KW-0963">Cytoplasm</keyword>
<comment type="caution">
    <text evidence="10">The sequence shown here is derived from an EMBL/GenBank/DDBJ whole genome shotgun (WGS) entry which is preliminary data.</text>
</comment>
<dbReference type="Pfam" id="PF00013">
    <property type="entry name" value="KH_1"/>
    <property type="match status" value="1"/>
</dbReference>
<dbReference type="InterPro" id="IPR036456">
    <property type="entry name" value="PNPase_PH_RNA-bd_sf"/>
</dbReference>
<proteinExistence type="inferred from homology"/>
<evidence type="ECO:0000256" key="4">
    <source>
        <dbReference type="ARBA" id="ARBA00022679"/>
    </source>
</evidence>
<dbReference type="EC" id="2.7.7.8" evidence="2"/>
<dbReference type="RefSeq" id="WP_155712894.1">
    <property type="nucleotide sequence ID" value="NZ_WOAD01000046.1"/>
</dbReference>
<evidence type="ECO:0000256" key="7">
    <source>
        <dbReference type="ARBA" id="ARBA00022884"/>
    </source>
</evidence>
<dbReference type="Gene3D" id="3.30.230.70">
    <property type="entry name" value="GHMP Kinase, N-terminal domain"/>
    <property type="match status" value="2"/>
</dbReference>
<comment type="similarity">
    <text evidence="1">Belongs to the polyribonucleotide nucleotidyltransferase family.</text>
</comment>
<evidence type="ECO:0000256" key="5">
    <source>
        <dbReference type="ARBA" id="ARBA00022695"/>
    </source>
</evidence>
<dbReference type="Gene3D" id="2.40.50.140">
    <property type="entry name" value="Nucleic acid-binding proteins"/>
    <property type="match status" value="1"/>
</dbReference>
<dbReference type="SUPFAM" id="SSF54791">
    <property type="entry name" value="Eukaryotic type KH-domain (KH-domain type I)"/>
    <property type="match status" value="1"/>
</dbReference>
<dbReference type="GO" id="GO:0004654">
    <property type="term" value="F:polyribonucleotide nucleotidyltransferase activity"/>
    <property type="evidence" value="ECO:0007669"/>
    <property type="project" value="UniProtKB-EC"/>
</dbReference>
<dbReference type="PROSITE" id="PS50084">
    <property type="entry name" value="KH_TYPE_1"/>
    <property type="match status" value="1"/>
</dbReference>
<keyword evidence="6" id="KW-0460">Magnesium</keyword>
<evidence type="ECO:0000256" key="6">
    <source>
        <dbReference type="ARBA" id="ARBA00022842"/>
    </source>
</evidence>
<organism evidence="10 11">
    <name type="scientific">Pseudomonas aeruginosa</name>
    <dbReference type="NCBI Taxonomy" id="287"/>
    <lineage>
        <taxon>Bacteria</taxon>
        <taxon>Pseudomonadati</taxon>
        <taxon>Pseudomonadota</taxon>
        <taxon>Gammaproteobacteria</taxon>
        <taxon>Pseudomonadales</taxon>
        <taxon>Pseudomonadaceae</taxon>
        <taxon>Pseudomonas</taxon>
    </lineage>
</organism>
<dbReference type="CDD" id="cd02393">
    <property type="entry name" value="KH-I_PNPase"/>
    <property type="match status" value="1"/>
</dbReference>
<protein>
    <recommendedName>
        <fullName evidence="2">polyribonucleotide nucleotidyltransferase</fullName>
        <ecNumber evidence="2">2.7.7.8</ecNumber>
    </recommendedName>
</protein>
<evidence type="ECO:0000256" key="8">
    <source>
        <dbReference type="PROSITE-ProRule" id="PRU00117"/>
    </source>
</evidence>
<dbReference type="SMART" id="SM00322">
    <property type="entry name" value="KH"/>
    <property type="match status" value="1"/>
</dbReference>
<dbReference type="Proteomes" id="UP000433532">
    <property type="component" value="Unassembled WGS sequence"/>
</dbReference>
<dbReference type="SUPFAM" id="SSF54211">
    <property type="entry name" value="Ribosomal protein S5 domain 2-like"/>
    <property type="match status" value="2"/>
</dbReference>
<dbReference type="InterPro" id="IPR012340">
    <property type="entry name" value="NA-bd_OB-fold"/>
</dbReference>
<keyword evidence="4" id="KW-0808">Transferase</keyword>
<evidence type="ECO:0000313" key="10">
    <source>
        <dbReference type="EMBL" id="MUI39193.1"/>
    </source>
</evidence>
<dbReference type="InterPro" id="IPR015848">
    <property type="entry name" value="PNPase_PH_RNA-bd_bac/org-type"/>
</dbReference>
<dbReference type="Pfam" id="PF01138">
    <property type="entry name" value="RNase_PH"/>
    <property type="match status" value="1"/>
</dbReference>
<dbReference type="Gene3D" id="3.30.1370.10">
    <property type="entry name" value="K Homology domain, type 1"/>
    <property type="match status" value="1"/>
</dbReference>
<evidence type="ECO:0000313" key="11">
    <source>
        <dbReference type="Proteomes" id="UP000433532"/>
    </source>
</evidence>
<dbReference type="InterPro" id="IPR004087">
    <property type="entry name" value="KH_dom"/>
</dbReference>
<dbReference type="SMART" id="SM00316">
    <property type="entry name" value="S1"/>
    <property type="match status" value="1"/>
</dbReference>
<dbReference type="EMBL" id="WOAD01000046">
    <property type="protein sequence ID" value="MUI39193.1"/>
    <property type="molecule type" value="Genomic_DNA"/>
</dbReference>
<dbReference type="InterPro" id="IPR001247">
    <property type="entry name" value="ExoRNase_PH_dom1"/>
</dbReference>
<dbReference type="GO" id="GO:0006402">
    <property type="term" value="P:mRNA catabolic process"/>
    <property type="evidence" value="ECO:0007669"/>
    <property type="project" value="InterPro"/>
</dbReference>
<dbReference type="Pfam" id="PF00575">
    <property type="entry name" value="S1"/>
    <property type="match status" value="1"/>
</dbReference>
<keyword evidence="5" id="KW-0548">Nucleotidyltransferase</keyword>